<dbReference type="EMBL" id="CAKLPX010000004">
    <property type="protein sequence ID" value="CAH0993119.1"/>
    <property type="molecule type" value="Genomic_DNA"/>
</dbReference>
<reference evidence="1" key="1">
    <citation type="submission" date="2021-12" db="EMBL/GenBank/DDBJ databases">
        <authorList>
            <person name="Rodrigo-Torres L."/>
            <person name="Arahal R. D."/>
            <person name="Lucena T."/>
        </authorList>
    </citation>
    <scope>NUCLEOTIDE SEQUENCE</scope>
    <source>
        <strain evidence="1">CECT 8267</strain>
    </source>
</reference>
<dbReference type="Proteomes" id="UP000838100">
    <property type="component" value="Unassembled WGS sequence"/>
</dbReference>
<protein>
    <recommendedName>
        <fullName evidence="3">DUF4265 domain-containing protein</fullName>
    </recommendedName>
</protein>
<dbReference type="InterPro" id="IPR025361">
    <property type="entry name" value="DUF4265"/>
</dbReference>
<evidence type="ECO:0008006" key="3">
    <source>
        <dbReference type="Google" id="ProtNLM"/>
    </source>
</evidence>
<organism evidence="1 2">
    <name type="scientific">Sinobacterium norvegicum</name>
    <dbReference type="NCBI Taxonomy" id="1641715"/>
    <lineage>
        <taxon>Bacteria</taxon>
        <taxon>Pseudomonadati</taxon>
        <taxon>Pseudomonadota</taxon>
        <taxon>Gammaproteobacteria</taxon>
        <taxon>Cellvibrionales</taxon>
        <taxon>Spongiibacteraceae</taxon>
        <taxon>Sinobacterium</taxon>
    </lineage>
</organism>
<name>A0ABN8EL67_9GAMM</name>
<gene>
    <name evidence="1" type="ORF">SIN8267_03258</name>
</gene>
<accession>A0ABN8EL67</accession>
<dbReference type="RefSeq" id="WP_237445799.1">
    <property type="nucleotide sequence ID" value="NZ_CAKLPX010000004.1"/>
</dbReference>
<evidence type="ECO:0000313" key="2">
    <source>
        <dbReference type="Proteomes" id="UP000838100"/>
    </source>
</evidence>
<sequence length="153" mass="17102">MKQHAIIELPAGQRPDGSLVMEKVAVRYLEDGQVEMLHSPGFVKGVARGDLLTLGDNGFEVTVRAGLVAIQIYKRENIEQLEPSLTEQLKTLDGRRDIKTERVLAYSVPAESGFAAIEQVMNDLAKANDDVQWVYGNVYDADGEPLNWWMNEK</sequence>
<proteinExistence type="predicted"/>
<keyword evidence="2" id="KW-1185">Reference proteome</keyword>
<dbReference type="Pfam" id="PF14085">
    <property type="entry name" value="DUF4265"/>
    <property type="match status" value="1"/>
</dbReference>
<comment type="caution">
    <text evidence="1">The sequence shown here is derived from an EMBL/GenBank/DDBJ whole genome shotgun (WGS) entry which is preliminary data.</text>
</comment>
<evidence type="ECO:0000313" key="1">
    <source>
        <dbReference type="EMBL" id="CAH0993119.1"/>
    </source>
</evidence>